<evidence type="ECO:0000256" key="19">
    <source>
        <dbReference type="HAMAP-Rule" id="MF_00037"/>
    </source>
</evidence>
<evidence type="ECO:0000256" key="12">
    <source>
        <dbReference type="ARBA" id="ARBA00022960"/>
    </source>
</evidence>
<comment type="similarity">
    <text evidence="19">Belongs to the MurB family.</text>
</comment>
<keyword evidence="10 19" id="KW-0274">FAD</keyword>
<dbReference type="InterPro" id="IPR036318">
    <property type="entry name" value="FAD-bd_PCMH-like_sf"/>
</dbReference>
<evidence type="ECO:0000256" key="6">
    <source>
        <dbReference type="ARBA" id="ARBA00015188"/>
    </source>
</evidence>
<dbReference type="InterPro" id="IPR016167">
    <property type="entry name" value="FAD-bd_PCMH_sub1"/>
</dbReference>
<dbReference type="SUPFAM" id="SSF56176">
    <property type="entry name" value="FAD-binding/transporter-associated domain-like"/>
    <property type="match status" value="1"/>
</dbReference>
<dbReference type="Pfam" id="PF01565">
    <property type="entry name" value="FAD_binding_4"/>
    <property type="match status" value="1"/>
</dbReference>
<dbReference type="NCBIfam" id="TIGR00179">
    <property type="entry name" value="murB"/>
    <property type="match status" value="1"/>
</dbReference>
<dbReference type="GO" id="GO:0005829">
    <property type="term" value="C:cytosol"/>
    <property type="evidence" value="ECO:0007669"/>
    <property type="project" value="TreeGrafter"/>
</dbReference>
<evidence type="ECO:0000256" key="7">
    <source>
        <dbReference type="ARBA" id="ARBA00022490"/>
    </source>
</evidence>
<evidence type="ECO:0000256" key="2">
    <source>
        <dbReference type="ARBA" id="ARBA00003921"/>
    </source>
</evidence>
<gene>
    <name evidence="19 21" type="primary">murB</name>
    <name evidence="21" type="ORF">ENJ61_08045</name>
</gene>
<dbReference type="AlphaFoldDB" id="A0A7C5QAH9"/>
<keyword evidence="13 19" id="KW-0573">Peptidoglycan synthesis</keyword>
<dbReference type="GO" id="GO:0071949">
    <property type="term" value="F:FAD binding"/>
    <property type="evidence" value="ECO:0007669"/>
    <property type="project" value="InterPro"/>
</dbReference>
<keyword evidence="7 19" id="KW-0963">Cytoplasm</keyword>
<keyword evidence="9 19" id="KW-0285">Flavoprotein</keyword>
<evidence type="ECO:0000256" key="3">
    <source>
        <dbReference type="ARBA" id="ARBA00004496"/>
    </source>
</evidence>
<evidence type="ECO:0000256" key="17">
    <source>
        <dbReference type="ARBA" id="ARBA00031026"/>
    </source>
</evidence>
<dbReference type="InterPro" id="IPR006094">
    <property type="entry name" value="Oxid_FAD_bind_N"/>
</dbReference>
<evidence type="ECO:0000256" key="15">
    <source>
        <dbReference type="ARBA" id="ARBA00023306"/>
    </source>
</evidence>
<dbReference type="PANTHER" id="PTHR21071:SF4">
    <property type="entry name" value="UDP-N-ACETYLENOLPYRUVOYLGLUCOSAMINE REDUCTASE"/>
    <property type="match status" value="1"/>
</dbReference>
<evidence type="ECO:0000256" key="1">
    <source>
        <dbReference type="ARBA" id="ARBA00001974"/>
    </source>
</evidence>
<feature type="domain" description="FAD-binding PCMH-type" evidence="20">
    <location>
        <begin position="16"/>
        <end position="200"/>
    </location>
</feature>
<evidence type="ECO:0000256" key="16">
    <source>
        <dbReference type="ARBA" id="ARBA00023316"/>
    </source>
</evidence>
<evidence type="ECO:0000259" key="20">
    <source>
        <dbReference type="PROSITE" id="PS51387"/>
    </source>
</evidence>
<dbReference type="InterPro" id="IPR036635">
    <property type="entry name" value="MurB_C_sf"/>
</dbReference>
<evidence type="ECO:0000256" key="9">
    <source>
        <dbReference type="ARBA" id="ARBA00022630"/>
    </source>
</evidence>
<dbReference type="GO" id="GO:0008360">
    <property type="term" value="P:regulation of cell shape"/>
    <property type="evidence" value="ECO:0007669"/>
    <property type="project" value="UniProtKB-KW"/>
</dbReference>
<evidence type="ECO:0000256" key="5">
    <source>
        <dbReference type="ARBA" id="ARBA00012518"/>
    </source>
</evidence>
<dbReference type="InterPro" id="IPR016169">
    <property type="entry name" value="FAD-bd_PCMH_sub2"/>
</dbReference>
<accession>A0A7C5QAH9</accession>
<comment type="pathway">
    <text evidence="4 19">Cell wall biogenesis; peptidoglycan biosynthesis.</text>
</comment>
<proteinExistence type="inferred from homology"/>
<keyword evidence="12 19" id="KW-0133">Cell shape</keyword>
<evidence type="ECO:0000256" key="11">
    <source>
        <dbReference type="ARBA" id="ARBA00022857"/>
    </source>
</evidence>
<dbReference type="GO" id="GO:0009252">
    <property type="term" value="P:peptidoglycan biosynthetic process"/>
    <property type="evidence" value="ECO:0007669"/>
    <property type="project" value="UniProtKB-UniRule"/>
</dbReference>
<organism evidence="21">
    <name type="scientific">Aquifex aeolicus</name>
    <dbReference type="NCBI Taxonomy" id="63363"/>
    <lineage>
        <taxon>Bacteria</taxon>
        <taxon>Pseudomonadati</taxon>
        <taxon>Aquificota</taxon>
        <taxon>Aquificia</taxon>
        <taxon>Aquificales</taxon>
        <taxon>Aquificaceae</taxon>
        <taxon>Aquifex</taxon>
    </lineage>
</organism>
<dbReference type="EMBL" id="DRNB01000298">
    <property type="protein sequence ID" value="HHJ64839.1"/>
    <property type="molecule type" value="Genomic_DNA"/>
</dbReference>
<comment type="cofactor">
    <cofactor evidence="1 19">
        <name>FAD</name>
        <dbReference type="ChEBI" id="CHEBI:57692"/>
    </cofactor>
</comment>
<reference evidence="21" key="1">
    <citation type="journal article" date="2020" name="mSystems">
        <title>Genome- and Community-Level Interaction Insights into Carbon Utilization and Element Cycling Functions of Hydrothermarchaeota in Hydrothermal Sediment.</title>
        <authorList>
            <person name="Zhou Z."/>
            <person name="Liu Y."/>
            <person name="Xu W."/>
            <person name="Pan J."/>
            <person name="Luo Z.H."/>
            <person name="Li M."/>
        </authorList>
    </citation>
    <scope>NUCLEOTIDE SEQUENCE [LARGE SCALE GENOMIC DNA]</scope>
    <source>
        <strain evidence="21">HyVt-501</strain>
    </source>
</reference>
<sequence length="295" mass="32405">MELLRNVDLAPFTSIRIGGKASFFASVRDPEALRDLIFFAREKDLPLFVLGGGSNTVFGDVEGLVLNLRPMKRLKVVEAKGGLRIEAGAGVPLREIVSLALREKLKGFYRLSGFPATMGGAVTMNAGAFGVEVADFLETVTFMDWEGKIHRVGREELDFGYRRSPFPGSGVVLSCELFLERGDTEAQAVFEDLRRKRNSTQPLRLPTSGSTFKNPPGAYAGKLLEEVGMKGYRIGGVAFSEVHANFLVNCGGGSLGEVLRIVEEAKRRVREEFGIELEEEVRLVEGRCSDGWKVL</sequence>
<dbReference type="Gene3D" id="3.30.465.10">
    <property type="match status" value="1"/>
</dbReference>
<dbReference type="Gene3D" id="3.90.78.10">
    <property type="entry name" value="UDP-N-acetylenolpyruvoylglucosamine reductase, C-terminal domain"/>
    <property type="match status" value="1"/>
</dbReference>
<name>A0A7C5QAH9_AQUAO</name>
<dbReference type="GO" id="GO:0051301">
    <property type="term" value="P:cell division"/>
    <property type="evidence" value="ECO:0007669"/>
    <property type="project" value="UniProtKB-KW"/>
</dbReference>
<dbReference type="InterPro" id="IPR011601">
    <property type="entry name" value="MurB_C"/>
</dbReference>
<feature type="active site" description="Proton donor" evidence="19">
    <location>
        <position position="210"/>
    </location>
</feature>
<dbReference type="Pfam" id="PF02873">
    <property type="entry name" value="MurB_C"/>
    <property type="match status" value="1"/>
</dbReference>
<keyword evidence="16 19" id="KW-0961">Cell wall biogenesis/degradation</keyword>
<dbReference type="GO" id="GO:0071555">
    <property type="term" value="P:cell wall organization"/>
    <property type="evidence" value="ECO:0007669"/>
    <property type="project" value="UniProtKB-KW"/>
</dbReference>
<dbReference type="NCBIfam" id="NF010480">
    <property type="entry name" value="PRK13905.1"/>
    <property type="match status" value="1"/>
</dbReference>
<dbReference type="GO" id="GO:0008762">
    <property type="term" value="F:UDP-N-acetylmuramate dehydrogenase activity"/>
    <property type="evidence" value="ECO:0007669"/>
    <property type="project" value="UniProtKB-UniRule"/>
</dbReference>
<feature type="active site" evidence="19">
    <location>
        <position position="280"/>
    </location>
</feature>
<evidence type="ECO:0000256" key="13">
    <source>
        <dbReference type="ARBA" id="ARBA00022984"/>
    </source>
</evidence>
<dbReference type="InterPro" id="IPR003170">
    <property type="entry name" value="MurB"/>
</dbReference>
<dbReference type="Gene3D" id="3.30.43.10">
    <property type="entry name" value="Uridine Diphospho-n-acetylenolpyruvylglucosamine Reductase, domain 2"/>
    <property type="match status" value="1"/>
</dbReference>
<evidence type="ECO:0000313" key="21">
    <source>
        <dbReference type="EMBL" id="HHJ64839.1"/>
    </source>
</evidence>
<comment type="caution">
    <text evidence="21">The sequence shown here is derived from an EMBL/GenBank/DDBJ whole genome shotgun (WGS) entry which is preliminary data.</text>
</comment>
<dbReference type="Proteomes" id="UP000885792">
    <property type="component" value="Unassembled WGS sequence"/>
</dbReference>
<protein>
    <recommendedName>
        <fullName evidence="6 19">UDP-N-acetylenolpyruvoylglucosamine reductase</fullName>
        <ecNumber evidence="5 19">1.3.1.98</ecNumber>
    </recommendedName>
    <alternativeName>
        <fullName evidence="17 19">UDP-N-acetylmuramate dehydrogenase</fullName>
    </alternativeName>
</protein>
<comment type="function">
    <text evidence="2 19">Cell wall formation.</text>
</comment>
<keyword evidence="15 19" id="KW-0131">Cell cycle</keyword>
<dbReference type="SUPFAM" id="SSF56194">
    <property type="entry name" value="Uridine diphospho-N-Acetylenolpyruvylglucosamine reductase, MurB, C-terminal domain"/>
    <property type="match status" value="1"/>
</dbReference>
<dbReference type="UniPathway" id="UPA00219"/>
<comment type="catalytic activity">
    <reaction evidence="18 19">
        <text>UDP-N-acetyl-alpha-D-muramate + NADP(+) = UDP-N-acetyl-3-O-(1-carboxyvinyl)-alpha-D-glucosamine + NADPH + H(+)</text>
        <dbReference type="Rhea" id="RHEA:12248"/>
        <dbReference type="ChEBI" id="CHEBI:15378"/>
        <dbReference type="ChEBI" id="CHEBI:57783"/>
        <dbReference type="ChEBI" id="CHEBI:58349"/>
        <dbReference type="ChEBI" id="CHEBI:68483"/>
        <dbReference type="ChEBI" id="CHEBI:70757"/>
        <dbReference type="EC" id="1.3.1.98"/>
    </reaction>
</comment>
<keyword evidence="11 19" id="KW-0521">NADP</keyword>
<keyword evidence="8 19" id="KW-0132">Cell division</keyword>
<evidence type="ECO:0000256" key="14">
    <source>
        <dbReference type="ARBA" id="ARBA00023002"/>
    </source>
</evidence>
<evidence type="ECO:0000256" key="4">
    <source>
        <dbReference type="ARBA" id="ARBA00004752"/>
    </source>
</evidence>
<dbReference type="PROSITE" id="PS51387">
    <property type="entry name" value="FAD_PCMH"/>
    <property type="match status" value="1"/>
</dbReference>
<evidence type="ECO:0000256" key="8">
    <source>
        <dbReference type="ARBA" id="ARBA00022618"/>
    </source>
</evidence>
<dbReference type="PANTHER" id="PTHR21071">
    <property type="entry name" value="UDP-N-ACETYLENOLPYRUVOYLGLUCOSAMINE REDUCTASE"/>
    <property type="match status" value="1"/>
</dbReference>
<evidence type="ECO:0000256" key="18">
    <source>
        <dbReference type="ARBA" id="ARBA00048914"/>
    </source>
</evidence>
<comment type="subcellular location">
    <subcellularLocation>
        <location evidence="3 19">Cytoplasm</location>
    </subcellularLocation>
</comment>
<dbReference type="HAMAP" id="MF_00037">
    <property type="entry name" value="MurB"/>
    <property type="match status" value="1"/>
</dbReference>
<dbReference type="EC" id="1.3.1.98" evidence="5 19"/>
<dbReference type="InterPro" id="IPR016166">
    <property type="entry name" value="FAD-bd_PCMH"/>
</dbReference>
<evidence type="ECO:0000256" key="10">
    <source>
        <dbReference type="ARBA" id="ARBA00022827"/>
    </source>
</evidence>
<feature type="active site" evidence="19">
    <location>
        <position position="162"/>
    </location>
</feature>
<keyword evidence="14 19" id="KW-0560">Oxidoreductase</keyword>